<dbReference type="InParanoid" id="A0A1X7TBA3"/>
<dbReference type="OrthoDB" id="17812at2759"/>
<evidence type="ECO:0000256" key="1">
    <source>
        <dbReference type="SAM" id="Phobius"/>
    </source>
</evidence>
<protein>
    <submittedName>
        <fullName evidence="2">Uncharacterized protein</fullName>
    </submittedName>
</protein>
<sequence>MYIYSLISSFLLSVSLLAIFSVEVAAFLPYLLIYTGLDRAVLSVLCQSIVLLIISQAPKRLLWRFRPYMINRAKIGSILSSSYYQSHHQVDQLDCMILLVMWPVTLLLMSDYCALMSF</sequence>
<feature type="transmembrane region" description="Helical" evidence="1">
    <location>
        <begin position="40"/>
        <end position="58"/>
    </location>
</feature>
<feature type="transmembrane region" description="Helical" evidence="1">
    <location>
        <begin position="6"/>
        <end position="33"/>
    </location>
</feature>
<dbReference type="EnsemblMetazoa" id="Aqu2.1.11843_001">
    <property type="protein sequence ID" value="Aqu2.1.11843_001"/>
    <property type="gene ID" value="Aqu2.1.11843"/>
</dbReference>
<dbReference type="AlphaFoldDB" id="A0A1X7TBA3"/>
<name>A0A1X7TBA3_AMPQE</name>
<accession>A0A1X7TBA3</accession>
<organism evidence="2">
    <name type="scientific">Amphimedon queenslandica</name>
    <name type="common">Sponge</name>
    <dbReference type="NCBI Taxonomy" id="400682"/>
    <lineage>
        <taxon>Eukaryota</taxon>
        <taxon>Metazoa</taxon>
        <taxon>Porifera</taxon>
        <taxon>Demospongiae</taxon>
        <taxon>Heteroscleromorpha</taxon>
        <taxon>Haplosclerida</taxon>
        <taxon>Niphatidae</taxon>
        <taxon>Amphimedon</taxon>
    </lineage>
</organism>
<keyword evidence="1" id="KW-1133">Transmembrane helix</keyword>
<reference evidence="2" key="1">
    <citation type="submission" date="2017-05" db="UniProtKB">
        <authorList>
            <consortium name="EnsemblMetazoa"/>
        </authorList>
    </citation>
    <scope>IDENTIFICATION</scope>
</reference>
<keyword evidence="1" id="KW-0472">Membrane</keyword>
<evidence type="ECO:0000313" key="2">
    <source>
        <dbReference type="EnsemblMetazoa" id="Aqu2.1.11843_001"/>
    </source>
</evidence>
<keyword evidence="1" id="KW-0812">Transmembrane</keyword>
<proteinExistence type="predicted"/>